<feature type="transmembrane region" description="Helical" evidence="1">
    <location>
        <begin position="51"/>
        <end position="76"/>
    </location>
</feature>
<gene>
    <name evidence="2" type="ORF">EVJ47_06635</name>
</gene>
<dbReference type="Proteomes" id="UP000320813">
    <property type="component" value="Unassembled WGS sequence"/>
</dbReference>
<keyword evidence="1" id="KW-1133">Transmembrane helix</keyword>
<evidence type="ECO:0000256" key="1">
    <source>
        <dbReference type="SAM" id="Phobius"/>
    </source>
</evidence>
<feature type="transmembrane region" description="Helical" evidence="1">
    <location>
        <begin position="222"/>
        <end position="247"/>
    </location>
</feature>
<feature type="transmembrane region" description="Helical" evidence="1">
    <location>
        <begin position="399"/>
        <end position="417"/>
    </location>
</feature>
<dbReference type="EMBL" id="SGBD01000003">
    <property type="protein sequence ID" value="RZD14338.1"/>
    <property type="molecule type" value="Genomic_DNA"/>
</dbReference>
<evidence type="ECO:0000313" key="2">
    <source>
        <dbReference type="EMBL" id="RZD14338.1"/>
    </source>
</evidence>
<feature type="transmembrane region" description="Helical" evidence="1">
    <location>
        <begin position="12"/>
        <end position="31"/>
    </location>
</feature>
<reference evidence="2 3" key="1">
    <citation type="submission" date="2019-01" db="EMBL/GenBank/DDBJ databases">
        <title>Insights into ecological role of a new deltaproteobacterial order Candidatus Sinidesulfobacterales (Sva0485) by metagenomics and metatranscriptomics.</title>
        <authorList>
            <person name="Tan S."/>
            <person name="Liu J."/>
            <person name="Fang Y."/>
            <person name="Hedlund B.P."/>
            <person name="Lian Z.H."/>
            <person name="Huang L.Y."/>
            <person name="Li J.T."/>
            <person name="Huang L.N."/>
            <person name="Li W.J."/>
            <person name="Jiang H.C."/>
            <person name="Dong H.L."/>
            <person name="Shu W.S."/>
        </authorList>
    </citation>
    <scope>NUCLEOTIDE SEQUENCE [LARGE SCALE GENOMIC DNA]</scope>
    <source>
        <strain evidence="2">AP3</strain>
    </source>
</reference>
<proteinExistence type="predicted"/>
<name>A0A519BAW6_9DELT</name>
<organism evidence="2 3">
    <name type="scientific">Candidatus Acidulodesulfobacterium ferriphilum</name>
    <dbReference type="NCBI Taxonomy" id="2597223"/>
    <lineage>
        <taxon>Bacteria</taxon>
        <taxon>Deltaproteobacteria</taxon>
        <taxon>Candidatus Acidulodesulfobacterales</taxon>
        <taxon>Candidatus Acidulodesulfobacterium</taxon>
    </lineage>
</organism>
<evidence type="ECO:0000313" key="3">
    <source>
        <dbReference type="Proteomes" id="UP000320813"/>
    </source>
</evidence>
<sequence length="420" mass="48054">MNATDSSINIALRHIKTALIFLPIFFIVMFLDSRSFSVYFFMNTKIISLTHIFTLGFLMMVIMGASYMLLPVALGVKIAYEKLFFPVYYVFVVSLSLFVIGMHYLIPVLIAVGGLFLFISILTYNINILISLKKVKKWDYSALGIAFAYSYLFIGLSIGLYLSLSFYFNIGFNLYDILKDHIYLMFAGFVAMLFIAVSYRLLPMFYMTKTPPNYFWKTDLTIINLGIIAILISSFFNGGTGYIYFYLNDAGETLLGLGVLSYCFIFFNLMLKRLKKKLDITTFYLYSGIIFLVITATAGLLLIIIPQRTMDLNYGIYYSFGFTALFCFAGMIIIGFLHKIFPFLISLKIFEKAKKGAYNKLFSNMKAKYFEYLIFGLFLTGGLLGMFSLLLIYMVLIKITAIILLVSSILLLIHIFSMEW</sequence>
<feature type="transmembrane region" description="Helical" evidence="1">
    <location>
        <begin position="283"/>
        <end position="305"/>
    </location>
</feature>
<feature type="transmembrane region" description="Helical" evidence="1">
    <location>
        <begin position="83"/>
        <end position="102"/>
    </location>
</feature>
<feature type="transmembrane region" description="Helical" evidence="1">
    <location>
        <begin position="370"/>
        <end position="393"/>
    </location>
</feature>
<feature type="transmembrane region" description="Helical" evidence="1">
    <location>
        <begin position="253"/>
        <end position="271"/>
    </location>
</feature>
<feature type="transmembrane region" description="Helical" evidence="1">
    <location>
        <begin position="108"/>
        <end position="130"/>
    </location>
</feature>
<feature type="transmembrane region" description="Helical" evidence="1">
    <location>
        <begin position="317"/>
        <end position="350"/>
    </location>
</feature>
<evidence type="ECO:0008006" key="4">
    <source>
        <dbReference type="Google" id="ProtNLM"/>
    </source>
</evidence>
<dbReference type="InterPro" id="IPR036927">
    <property type="entry name" value="Cyt_c_oxase-like_su1_sf"/>
</dbReference>
<accession>A0A519BAW6</accession>
<comment type="caution">
    <text evidence="2">The sequence shown here is derived from an EMBL/GenBank/DDBJ whole genome shotgun (WGS) entry which is preliminary data.</text>
</comment>
<feature type="transmembrane region" description="Helical" evidence="1">
    <location>
        <begin position="182"/>
        <end position="202"/>
    </location>
</feature>
<feature type="transmembrane region" description="Helical" evidence="1">
    <location>
        <begin position="142"/>
        <end position="162"/>
    </location>
</feature>
<keyword evidence="1" id="KW-0472">Membrane</keyword>
<dbReference type="Gene3D" id="1.20.210.10">
    <property type="entry name" value="Cytochrome c oxidase-like, subunit I domain"/>
    <property type="match status" value="1"/>
</dbReference>
<dbReference type="AlphaFoldDB" id="A0A519BAW6"/>
<keyword evidence="1" id="KW-0812">Transmembrane</keyword>
<protein>
    <recommendedName>
        <fullName evidence="4">Cbb3-type cytochrome c oxidase subunit I</fullName>
    </recommendedName>
</protein>